<evidence type="ECO:0000259" key="3">
    <source>
        <dbReference type="Pfam" id="PF01557"/>
    </source>
</evidence>
<dbReference type="InterPro" id="IPR051121">
    <property type="entry name" value="FAH"/>
</dbReference>
<evidence type="ECO:0000259" key="4">
    <source>
        <dbReference type="Pfam" id="PF10370"/>
    </source>
</evidence>
<gene>
    <name evidence="5" type="ORF">EVJ47_00260</name>
</gene>
<evidence type="ECO:0000256" key="2">
    <source>
        <dbReference type="ARBA" id="ARBA00022723"/>
    </source>
</evidence>
<dbReference type="AlphaFoldDB" id="A0A519BBV1"/>
<dbReference type="Pfam" id="PF10370">
    <property type="entry name" value="Rv2993c-like_N"/>
    <property type="match status" value="1"/>
</dbReference>
<dbReference type="Gene3D" id="2.30.30.370">
    <property type="entry name" value="FAH"/>
    <property type="match status" value="1"/>
</dbReference>
<evidence type="ECO:0000256" key="1">
    <source>
        <dbReference type="ARBA" id="ARBA00010211"/>
    </source>
</evidence>
<dbReference type="PANTHER" id="PTHR42796">
    <property type="entry name" value="FUMARYLACETOACETATE HYDROLASE DOMAIN-CONTAINING PROTEIN 2A-RELATED"/>
    <property type="match status" value="1"/>
</dbReference>
<reference evidence="5 6" key="1">
    <citation type="submission" date="2019-01" db="EMBL/GenBank/DDBJ databases">
        <title>Insights into ecological role of a new deltaproteobacterial order Candidatus Sinidesulfobacterales (Sva0485) by metagenomics and metatranscriptomics.</title>
        <authorList>
            <person name="Tan S."/>
            <person name="Liu J."/>
            <person name="Fang Y."/>
            <person name="Hedlund B.P."/>
            <person name="Lian Z.H."/>
            <person name="Huang L.Y."/>
            <person name="Li J.T."/>
            <person name="Huang L.N."/>
            <person name="Li W.J."/>
            <person name="Jiang H.C."/>
            <person name="Dong H.L."/>
            <person name="Shu W.S."/>
        </authorList>
    </citation>
    <scope>NUCLEOTIDE SEQUENCE [LARGE SCALE GENOMIC DNA]</scope>
    <source>
        <strain evidence="5">AP3</strain>
    </source>
</reference>
<feature type="domain" description="Rv2993c-like N-terminal" evidence="4">
    <location>
        <begin position="1"/>
        <end position="58"/>
    </location>
</feature>
<dbReference type="GO" id="GO:0019752">
    <property type="term" value="P:carboxylic acid metabolic process"/>
    <property type="evidence" value="ECO:0007669"/>
    <property type="project" value="UniProtKB-ARBA"/>
</dbReference>
<dbReference type="InterPro" id="IPR011234">
    <property type="entry name" value="Fumarylacetoacetase-like_C"/>
</dbReference>
<accession>A0A519BBV1</accession>
<organism evidence="5 6">
    <name type="scientific">Candidatus Acidulodesulfobacterium ferriphilum</name>
    <dbReference type="NCBI Taxonomy" id="2597223"/>
    <lineage>
        <taxon>Bacteria</taxon>
        <taxon>Deltaproteobacteria</taxon>
        <taxon>Candidatus Acidulodesulfobacterales</taxon>
        <taxon>Candidatus Acidulodesulfobacterium</taxon>
    </lineage>
</organism>
<dbReference type="InterPro" id="IPR036663">
    <property type="entry name" value="Fumarylacetoacetase_C_sf"/>
</dbReference>
<protein>
    <submittedName>
        <fullName evidence="5">DUF2437 domain-containing protein</fullName>
    </submittedName>
</protein>
<dbReference type="FunFam" id="3.90.850.10:FF:000002">
    <property type="entry name" value="2-hydroxyhepta-2,4-diene-1,7-dioate isomerase"/>
    <property type="match status" value="1"/>
</dbReference>
<dbReference type="GO" id="GO:0016853">
    <property type="term" value="F:isomerase activity"/>
    <property type="evidence" value="ECO:0007669"/>
    <property type="project" value="UniProtKB-ARBA"/>
</dbReference>
<dbReference type="EMBL" id="SGBD01000001">
    <property type="protein sequence ID" value="RZD14757.1"/>
    <property type="molecule type" value="Genomic_DNA"/>
</dbReference>
<dbReference type="SUPFAM" id="SSF56529">
    <property type="entry name" value="FAH"/>
    <property type="match status" value="1"/>
</dbReference>
<dbReference type="GO" id="GO:0046872">
    <property type="term" value="F:metal ion binding"/>
    <property type="evidence" value="ECO:0007669"/>
    <property type="project" value="UniProtKB-KW"/>
</dbReference>
<keyword evidence="2" id="KW-0479">Metal-binding</keyword>
<dbReference type="Gene3D" id="3.90.850.10">
    <property type="entry name" value="Fumarylacetoacetase-like, C-terminal domain"/>
    <property type="match status" value="1"/>
</dbReference>
<comment type="similarity">
    <text evidence="1">Belongs to the FAH family.</text>
</comment>
<name>A0A519BBV1_9DELT</name>
<evidence type="ECO:0000313" key="6">
    <source>
        <dbReference type="Proteomes" id="UP000320813"/>
    </source>
</evidence>
<dbReference type="PANTHER" id="PTHR42796:SF4">
    <property type="entry name" value="FUMARYLACETOACETATE HYDROLASE DOMAIN-CONTAINING PROTEIN 2A"/>
    <property type="match status" value="1"/>
</dbReference>
<proteinExistence type="inferred from homology"/>
<dbReference type="InterPro" id="IPR018833">
    <property type="entry name" value="Rv2993c-like_N"/>
</dbReference>
<dbReference type="Pfam" id="PF01557">
    <property type="entry name" value="FAA_hydrolase"/>
    <property type="match status" value="1"/>
</dbReference>
<evidence type="ECO:0000313" key="5">
    <source>
        <dbReference type="EMBL" id="RZD14757.1"/>
    </source>
</evidence>
<comment type="caution">
    <text evidence="5">The sequence shown here is derived from an EMBL/GenBank/DDBJ whole genome shotgun (WGS) entry which is preliminary data.</text>
</comment>
<feature type="domain" description="Fumarylacetoacetase-like C-terminal" evidence="3">
    <location>
        <begin position="63"/>
        <end position="258"/>
    </location>
</feature>
<sequence>MKFGRFRHKTGEMRTYYGTLSTDAGNTFINTIEEDFDFTNFNYTGRQYELSELEFLPPSVPTKIVAVGLNYKDHALEMQKKLPEEPLLFIKPSSSIIAHLGTILRPAASKRVDYESELAIVIGKTAKNVKKSDAEGYIFGYTCLNDVTARDLQIKDIQYTRAKGFDTFAPVGPFIETEIENPSGLQIKGYLNGELKQSSNTSNLIFNPCELVEFISGIMTLFPGDIISTGTPSGVGSLNRGDVFEIEIENIGKLKNFVE</sequence>
<dbReference type="Proteomes" id="UP000320813">
    <property type="component" value="Unassembled WGS sequence"/>
</dbReference>